<sequence>MTDIAPPLTPADRRRITDAIDELTVRIARQLCADNPHASERDVRLAVLTATHLLHTELGTQLDQAAHGAARAGAGYVEIGTATGMSRQGARRRWPGLADLSRGARQP</sequence>
<evidence type="ECO:0000313" key="3">
    <source>
        <dbReference type="Proteomes" id="UP001595867"/>
    </source>
</evidence>
<organism evidence="2 3">
    <name type="scientific">Actinoplanes subglobosus</name>
    <dbReference type="NCBI Taxonomy" id="1547892"/>
    <lineage>
        <taxon>Bacteria</taxon>
        <taxon>Bacillati</taxon>
        <taxon>Actinomycetota</taxon>
        <taxon>Actinomycetes</taxon>
        <taxon>Micromonosporales</taxon>
        <taxon>Micromonosporaceae</taxon>
        <taxon>Actinoplanes</taxon>
    </lineage>
</organism>
<feature type="region of interest" description="Disordered" evidence="1">
    <location>
        <begin position="84"/>
        <end position="107"/>
    </location>
</feature>
<comment type="caution">
    <text evidence="2">The sequence shown here is derived from an EMBL/GenBank/DDBJ whole genome shotgun (WGS) entry which is preliminary data.</text>
</comment>
<keyword evidence="3" id="KW-1185">Reference proteome</keyword>
<evidence type="ECO:0000256" key="1">
    <source>
        <dbReference type="SAM" id="MobiDB-lite"/>
    </source>
</evidence>
<name>A0ABV8J6Z0_9ACTN</name>
<dbReference type="EMBL" id="JBHSBL010000029">
    <property type="protein sequence ID" value="MFC4071916.1"/>
    <property type="molecule type" value="Genomic_DNA"/>
</dbReference>
<dbReference type="RefSeq" id="WP_378072788.1">
    <property type="nucleotide sequence ID" value="NZ_JBHSBL010000029.1"/>
</dbReference>
<protein>
    <submittedName>
        <fullName evidence="2">Uncharacterized protein</fullName>
    </submittedName>
</protein>
<proteinExistence type="predicted"/>
<evidence type="ECO:0000313" key="2">
    <source>
        <dbReference type="EMBL" id="MFC4071916.1"/>
    </source>
</evidence>
<reference evidence="3" key="1">
    <citation type="journal article" date="2019" name="Int. J. Syst. Evol. Microbiol.">
        <title>The Global Catalogue of Microorganisms (GCM) 10K type strain sequencing project: providing services to taxonomists for standard genome sequencing and annotation.</title>
        <authorList>
            <consortium name="The Broad Institute Genomics Platform"/>
            <consortium name="The Broad Institute Genome Sequencing Center for Infectious Disease"/>
            <person name="Wu L."/>
            <person name="Ma J."/>
        </authorList>
    </citation>
    <scope>NUCLEOTIDE SEQUENCE [LARGE SCALE GENOMIC DNA]</scope>
    <source>
        <strain evidence="3">TBRC 5832</strain>
    </source>
</reference>
<gene>
    <name evidence="2" type="ORF">ACFO0C_43880</name>
</gene>
<accession>A0ABV8J6Z0</accession>
<dbReference type="Proteomes" id="UP001595867">
    <property type="component" value="Unassembled WGS sequence"/>
</dbReference>